<evidence type="ECO:0000256" key="1">
    <source>
        <dbReference type="SAM" id="Phobius"/>
    </source>
</evidence>
<keyword evidence="3" id="KW-1185">Reference proteome</keyword>
<proteinExistence type="predicted"/>
<keyword evidence="1" id="KW-0472">Membrane</keyword>
<organism evidence="2 3">
    <name type="scientific">Flagellimonas pacifica</name>
    <dbReference type="NCBI Taxonomy" id="1247520"/>
    <lineage>
        <taxon>Bacteria</taxon>
        <taxon>Pseudomonadati</taxon>
        <taxon>Bacteroidota</taxon>
        <taxon>Flavobacteriia</taxon>
        <taxon>Flavobacteriales</taxon>
        <taxon>Flavobacteriaceae</taxon>
        <taxon>Flagellimonas</taxon>
    </lineage>
</organism>
<protein>
    <submittedName>
        <fullName evidence="2">Uncharacterized protein</fullName>
    </submittedName>
</protein>
<evidence type="ECO:0000313" key="3">
    <source>
        <dbReference type="Proteomes" id="UP000219048"/>
    </source>
</evidence>
<name>A0A285ME06_9FLAO</name>
<accession>A0A285ME06</accession>
<gene>
    <name evidence="2" type="ORF">SAMN06265377_1016</name>
</gene>
<reference evidence="3" key="1">
    <citation type="submission" date="2017-09" db="EMBL/GenBank/DDBJ databases">
        <authorList>
            <person name="Varghese N."/>
            <person name="Submissions S."/>
        </authorList>
    </citation>
    <scope>NUCLEOTIDE SEQUENCE [LARGE SCALE GENOMIC DNA]</scope>
    <source>
        <strain evidence="3">DSM 25885</strain>
    </source>
</reference>
<feature type="transmembrane region" description="Helical" evidence="1">
    <location>
        <begin position="35"/>
        <end position="55"/>
    </location>
</feature>
<evidence type="ECO:0000313" key="2">
    <source>
        <dbReference type="EMBL" id="SNY95348.1"/>
    </source>
</evidence>
<dbReference type="AlphaFoldDB" id="A0A285ME06"/>
<keyword evidence="1" id="KW-0812">Transmembrane</keyword>
<sequence length="71" mass="8002">MLSSRKKNLKVIKIGNSKSAYFHVINPTMKAQNEVTIVMTSAVLTVVVLVSVWLYRAYKSKEKAEDESGDR</sequence>
<keyword evidence="1" id="KW-1133">Transmembrane helix</keyword>
<dbReference type="EMBL" id="OBEH01000001">
    <property type="protein sequence ID" value="SNY95348.1"/>
    <property type="molecule type" value="Genomic_DNA"/>
</dbReference>
<dbReference type="Proteomes" id="UP000219048">
    <property type="component" value="Unassembled WGS sequence"/>
</dbReference>